<evidence type="ECO:0000313" key="1">
    <source>
        <dbReference type="EMBL" id="KAK1421578.1"/>
    </source>
</evidence>
<accession>A0AAD8NUD7</accession>
<proteinExistence type="predicted"/>
<gene>
    <name evidence="1" type="ORF">QVD17_24027</name>
</gene>
<name>A0AAD8NUD7_TARER</name>
<protein>
    <submittedName>
        <fullName evidence="1">Uncharacterized protein</fullName>
    </submittedName>
</protein>
<evidence type="ECO:0000313" key="2">
    <source>
        <dbReference type="Proteomes" id="UP001229421"/>
    </source>
</evidence>
<comment type="caution">
    <text evidence="1">The sequence shown here is derived from an EMBL/GenBank/DDBJ whole genome shotgun (WGS) entry which is preliminary data.</text>
</comment>
<keyword evidence="2" id="KW-1185">Reference proteome</keyword>
<organism evidence="1 2">
    <name type="scientific">Tagetes erecta</name>
    <name type="common">African marigold</name>
    <dbReference type="NCBI Taxonomy" id="13708"/>
    <lineage>
        <taxon>Eukaryota</taxon>
        <taxon>Viridiplantae</taxon>
        <taxon>Streptophyta</taxon>
        <taxon>Embryophyta</taxon>
        <taxon>Tracheophyta</taxon>
        <taxon>Spermatophyta</taxon>
        <taxon>Magnoliopsida</taxon>
        <taxon>eudicotyledons</taxon>
        <taxon>Gunneridae</taxon>
        <taxon>Pentapetalae</taxon>
        <taxon>asterids</taxon>
        <taxon>campanulids</taxon>
        <taxon>Asterales</taxon>
        <taxon>Asteraceae</taxon>
        <taxon>Asteroideae</taxon>
        <taxon>Heliantheae alliance</taxon>
        <taxon>Tageteae</taxon>
        <taxon>Tagetes</taxon>
    </lineage>
</organism>
<dbReference type="AlphaFoldDB" id="A0AAD8NUD7"/>
<dbReference type="Proteomes" id="UP001229421">
    <property type="component" value="Unassembled WGS sequence"/>
</dbReference>
<reference evidence="1" key="1">
    <citation type="journal article" date="2023" name="bioRxiv">
        <title>Improved chromosome-level genome assembly for marigold (Tagetes erecta).</title>
        <authorList>
            <person name="Jiang F."/>
            <person name="Yuan L."/>
            <person name="Wang S."/>
            <person name="Wang H."/>
            <person name="Xu D."/>
            <person name="Wang A."/>
            <person name="Fan W."/>
        </authorList>
    </citation>
    <scope>NUCLEOTIDE SEQUENCE</scope>
    <source>
        <strain evidence="1">WSJ</strain>
        <tissue evidence="1">Leaf</tissue>
    </source>
</reference>
<sequence>MISHNHTTSHHLCQLFVVVHHRLCPYSPPPPSSHLCSCNFLKSEVHHHLRSRVAFLISAQSHLDTFIAAHTHRGGTIDSEAAYIAHQLEEELSESRDSFSSTE</sequence>
<dbReference type="EMBL" id="JAUHHV010000006">
    <property type="protein sequence ID" value="KAK1421578.1"/>
    <property type="molecule type" value="Genomic_DNA"/>
</dbReference>